<dbReference type="SUPFAM" id="SSF51735">
    <property type="entry name" value="NAD(P)-binding Rossmann-fold domains"/>
    <property type="match status" value="1"/>
</dbReference>
<evidence type="ECO:0000256" key="4">
    <source>
        <dbReference type="ARBA" id="ARBA00009463"/>
    </source>
</evidence>
<dbReference type="FunFam" id="3.40.50.720:FF:000009">
    <property type="entry name" value="Fatty oxidation complex, alpha subunit"/>
    <property type="match status" value="1"/>
</dbReference>
<organism evidence="15 16">
    <name type="scientific">Kocuria subflava</name>
    <dbReference type="NCBI Taxonomy" id="1736139"/>
    <lineage>
        <taxon>Bacteria</taxon>
        <taxon>Bacillati</taxon>
        <taxon>Actinomycetota</taxon>
        <taxon>Actinomycetes</taxon>
        <taxon>Micrococcales</taxon>
        <taxon>Micrococcaceae</taxon>
        <taxon>Kocuria</taxon>
    </lineage>
</organism>
<name>A0A846TXN2_9MICC</name>
<accession>A0A846TXN2</accession>
<dbReference type="Pfam" id="PF02737">
    <property type="entry name" value="3HCDH_N"/>
    <property type="match status" value="1"/>
</dbReference>
<dbReference type="InterPro" id="IPR029045">
    <property type="entry name" value="ClpP/crotonase-like_dom_sf"/>
</dbReference>
<dbReference type="InterPro" id="IPR036291">
    <property type="entry name" value="NAD(P)-bd_dom_sf"/>
</dbReference>
<comment type="pathway">
    <text evidence="1">Lipid metabolism; fatty acid beta-oxidation.</text>
</comment>
<dbReference type="CDD" id="cd06558">
    <property type="entry name" value="crotonase-like"/>
    <property type="match status" value="1"/>
</dbReference>
<dbReference type="Proteomes" id="UP000521379">
    <property type="component" value="Unassembled WGS sequence"/>
</dbReference>
<dbReference type="SUPFAM" id="SSF52096">
    <property type="entry name" value="ClpP/crotonase"/>
    <property type="match status" value="1"/>
</dbReference>
<sequence length="713" mass="75671">MPQPATHAQFPAAVSVAVEQVTLPGREAPTAVVRLDSTQPGGLIIWSSAALADLQAALAGIDQSAVEAVVVVGNARSFGAGANLEEIRHAQESGDAEAFIAAGYHAFGVLAELTVPTFSVITGQALGGGLELALHTDHRIGNAAGGPLGLPECRLGFFPGWGGVHLLPHLIGPEAAINMVTFDSLKGRFVKPAQALELGLLDVVLDASPKQEGWEDAWQRAVVEILNDDDAQDSGVGALSADELAAWQKAIESARTKAHKIWRGAAPAPLAALDLMEAAATQTRLENGQAAIASFNDLVTGEIARASLRTFRLVDSRSRKTPDRPEAPGRGVRKVAVVGAGLMARQLAALFAQSLKVPVVLTDIDQQRLDEGVQWVADKFAQQAERGRMSSADAETLGQLVTGAREDADLADVDFLIEATPEEMSIKTAVLSHWATVVAQDAVLATNTSSLSVTEMAQSVPNPERFVGFHVFNPVDSTPLLEIITTEYTGDTALATAFDLATAMRRTAVRVADAPGFVVNRLLLRMFDPVLEALDAGMDPKEADHALDPMGLPMTPLQLLDFVGPAVLLHVGERMHQAYPQRFHVSPWMKAVVDAGLTQVLPPRGTATSETYLVPAVEQLRRNTVESASASAPADGDPAPGHAVSQVELLQAVENALAEEIGIMLDEGVVARPEDVDVCMVLGANWPLYLGGITPYLDRVGASERIRRRRFNA</sequence>
<evidence type="ECO:0000313" key="16">
    <source>
        <dbReference type="Proteomes" id="UP000521379"/>
    </source>
</evidence>
<dbReference type="UniPathway" id="UPA00659"/>
<comment type="caution">
    <text evidence="15">The sequence shown here is derived from an EMBL/GenBank/DDBJ whole genome shotgun (WGS) entry which is preliminary data.</text>
</comment>
<comment type="similarity">
    <text evidence="4">Belongs to the 3-hydroxyacyl-CoA dehydrogenase family.</text>
</comment>
<keyword evidence="5" id="KW-0276">Fatty acid metabolism</keyword>
<dbReference type="PANTHER" id="PTHR43612">
    <property type="entry name" value="TRIFUNCTIONAL ENZYME SUBUNIT ALPHA"/>
    <property type="match status" value="1"/>
</dbReference>
<dbReference type="PANTHER" id="PTHR43612:SF3">
    <property type="entry name" value="TRIFUNCTIONAL ENZYME SUBUNIT ALPHA, MITOCHONDRIAL"/>
    <property type="match status" value="1"/>
</dbReference>
<feature type="domain" description="3-hydroxyacyl-CoA dehydrogenase NAD binding" evidence="14">
    <location>
        <begin position="334"/>
        <end position="513"/>
    </location>
</feature>
<dbReference type="GO" id="GO:0016509">
    <property type="term" value="F:long-chain (3S)-3-hydroxyacyl-CoA dehydrogenase (NAD+) activity"/>
    <property type="evidence" value="ECO:0007669"/>
    <property type="project" value="TreeGrafter"/>
</dbReference>
<evidence type="ECO:0000256" key="10">
    <source>
        <dbReference type="ARBA" id="ARBA00023239"/>
    </source>
</evidence>
<evidence type="ECO:0000256" key="8">
    <source>
        <dbReference type="ARBA" id="ARBA00023027"/>
    </source>
</evidence>
<dbReference type="Pfam" id="PF00378">
    <property type="entry name" value="ECH_1"/>
    <property type="match status" value="1"/>
</dbReference>
<dbReference type="GO" id="GO:0070403">
    <property type="term" value="F:NAD+ binding"/>
    <property type="evidence" value="ECO:0007669"/>
    <property type="project" value="InterPro"/>
</dbReference>
<dbReference type="InterPro" id="IPR006108">
    <property type="entry name" value="3HC_DH_C"/>
</dbReference>
<evidence type="ECO:0000256" key="2">
    <source>
        <dbReference type="ARBA" id="ARBA00005086"/>
    </source>
</evidence>
<keyword evidence="16" id="KW-1185">Reference proteome</keyword>
<evidence type="ECO:0000313" key="15">
    <source>
        <dbReference type="EMBL" id="NKE10394.1"/>
    </source>
</evidence>
<protein>
    <submittedName>
        <fullName evidence="15">Fatty oxidation complex subunit alpha</fullName>
    </submittedName>
</protein>
<dbReference type="InterPro" id="IPR008927">
    <property type="entry name" value="6-PGluconate_DH-like_C_sf"/>
</dbReference>
<dbReference type="RefSeq" id="WP_119933437.1">
    <property type="nucleotide sequence ID" value="NZ_JAAVUN010000024.1"/>
</dbReference>
<feature type="domain" description="3-hydroxyacyl-CoA dehydrogenase C-terminal" evidence="13">
    <location>
        <begin position="516"/>
        <end position="598"/>
    </location>
</feature>
<evidence type="ECO:0000256" key="7">
    <source>
        <dbReference type="ARBA" id="ARBA00023002"/>
    </source>
</evidence>
<dbReference type="Gene3D" id="3.90.226.10">
    <property type="entry name" value="2-enoyl-CoA Hydratase, Chain A, domain 1"/>
    <property type="match status" value="1"/>
</dbReference>
<keyword evidence="9" id="KW-0443">Lipid metabolism</keyword>
<comment type="catalytic activity">
    <reaction evidence="12">
        <text>a (3S)-3-hydroxyacyl-CoA + NAD(+) = a 3-oxoacyl-CoA + NADH + H(+)</text>
        <dbReference type="Rhea" id="RHEA:22432"/>
        <dbReference type="ChEBI" id="CHEBI:15378"/>
        <dbReference type="ChEBI" id="CHEBI:57318"/>
        <dbReference type="ChEBI" id="CHEBI:57540"/>
        <dbReference type="ChEBI" id="CHEBI:57945"/>
        <dbReference type="ChEBI" id="CHEBI:90726"/>
        <dbReference type="EC" id="1.1.1.35"/>
    </reaction>
</comment>
<keyword evidence="8" id="KW-0520">NAD</keyword>
<keyword evidence="7" id="KW-0560">Oxidoreductase</keyword>
<dbReference type="Gene3D" id="1.10.1040.50">
    <property type="match status" value="1"/>
</dbReference>
<evidence type="ECO:0000256" key="1">
    <source>
        <dbReference type="ARBA" id="ARBA00005005"/>
    </source>
</evidence>
<proteinExistence type="inferred from homology"/>
<keyword evidence="10" id="KW-0456">Lyase</keyword>
<keyword evidence="11" id="KW-0511">Multifunctional enzyme</keyword>
<evidence type="ECO:0000256" key="6">
    <source>
        <dbReference type="ARBA" id="ARBA00022963"/>
    </source>
</evidence>
<evidence type="ECO:0000259" key="13">
    <source>
        <dbReference type="Pfam" id="PF00725"/>
    </source>
</evidence>
<evidence type="ECO:0000256" key="9">
    <source>
        <dbReference type="ARBA" id="ARBA00023098"/>
    </source>
</evidence>
<gene>
    <name evidence="15" type="ORF">GTW58_10735</name>
</gene>
<reference evidence="15 16" key="1">
    <citation type="submission" date="2020-02" db="EMBL/GenBank/DDBJ databases">
        <authorList>
            <person name="Sun Q."/>
        </authorList>
    </citation>
    <scope>NUCLEOTIDE SEQUENCE [LARGE SCALE GENOMIC DNA]</scope>
    <source>
        <strain evidence="15 16">YIM 13062</strain>
    </source>
</reference>
<dbReference type="Pfam" id="PF00725">
    <property type="entry name" value="3HCDH"/>
    <property type="match status" value="1"/>
</dbReference>
<keyword evidence="6" id="KW-0442">Lipid degradation</keyword>
<dbReference type="EMBL" id="JAAVUN010000024">
    <property type="protein sequence ID" value="NKE10394.1"/>
    <property type="molecule type" value="Genomic_DNA"/>
</dbReference>
<comment type="pathway">
    <text evidence="2">Lipid metabolism; butanoate metabolism.</text>
</comment>
<evidence type="ECO:0000256" key="5">
    <source>
        <dbReference type="ARBA" id="ARBA00022832"/>
    </source>
</evidence>
<comment type="similarity">
    <text evidence="3">In the central section; belongs to the 3-hydroxyacyl-CoA dehydrogenase family.</text>
</comment>
<evidence type="ECO:0000256" key="3">
    <source>
        <dbReference type="ARBA" id="ARBA00007005"/>
    </source>
</evidence>
<evidence type="ECO:0000256" key="11">
    <source>
        <dbReference type="ARBA" id="ARBA00023268"/>
    </source>
</evidence>
<dbReference type="SUPFAM" id="SSF48179">
    <property type="entry name" value="6-phosphogluconate dehydrogenase C-terminal domain-like"/>
    <property type="match status" value="2"/>
</dbReference>
<evidence type="ECO:0000256" key="12">
    <source>
        <dbReference type="ARBA" id="ARBA00049556"/>
    </source>
</evidence>
<dbReference type="GO" id="GO:0006635">
    <property type="term" value="P:fatty acid beta-oxidation"/>
    <property type="evidence" value="ECO:0007669"/>
    <property type="project" value="UniProtKB-UniPathway"/>
</dbReference>
<dbReference type="Gene3D" id="3.40.50.720">
    <property type="entry name" value="NAD(P)-binding Rossmann-like Domain"/>
    <property type="match status" value="1"/>
</dbReference>
<evidence type="ECO:0000259" key="14">
    <source>
        <dbReference type="Pfam" id="PF02737"/>
    </source>
</evidence>
<dbReference type="InterPro" id="IPR006176">
    <property type="entry name" value="3-OHacyl-CoA_DH_NAD-bd"/>
</dbReference>
<dbReference type="GO" id="GO:0004300">
    <property type="term" value="F:enoyl-CoA hydratase activity"/>
    <property type="evidence" value="ECO:0007669"/>
    <property type="project" value="TreeGrafter"/>
</dbReference>
<dbReference type="InterPro" id="IPR050136">
    <property type="entry name" value="FA_oxidation_alpha_subunit"/>
</dbReference>
<dbReference type="AlphaFoldDB" id="A0A846TXN2"/>
<dbReference type="InterPro" id="IPR001753">
    <property type="entry name" value="Enoyl-CoA_hydra/iso"/>
</dbReference>